<feature type="transmembrane region" description="Helical" evidence="6">
    <location>
        <begin position="139"/>
        <end position="161"/>
    </location>
</feature>
<evidence type="ECO:0000256" key="3">
    <source>
        <dbReference type="ARBA" id="ARBA00022692"/>
    </source>
</evidence>
<keyword evidence="5 6" id="KW-0472">Membrane</keyword>
<keyword evidence="4 6" id="KW-1133">Transmembrane helix</keyword>
<feature type="transmembrane region" description="Helical" evidence="6">
    <location>
        <begin position="390"/>
        <end position="411"/>
    </location>
</feature>
<proteinExistence type="predicted"/>
<sequence>MELISQIPIALWIAGVLALYMAWAIGANDVANAMGTSVGSGALTVWGAILVAAIFEFAGAFFAGGHVTDTVRKGMLDISLIGRDQLIYGMLGSLAAAGTLLVGATRFGLPVSTTHSIVGAIVGFGVVSIGPEVVNWGKIGQIVLSWLTSPLLAGVIAFGIFQFTRAKVLDTKDPVAQIRKLGPVFFFLVFFIIGLVTLFKGLKPLKLDLNLTQALIGSTLLGFIGSGLGIFFIRRVQLGQEDPKDRFSRVEKIFVVLQILTACAIAFAHGSNDVANAIGPLAAVSGAISGAELGGKASVSPWMLAIGGIGIIFGLATWGYRVMETVGKRITELTPSRGFAAQLAAATTIVVASRMGIPISTTHTLVGAVLGVGLARGISALDLRVVGKIIASWVATLPIAAGLSMFFYFFFKGLLAG</sequence>
<comment type="subcellular location">
    <subcellularLocation>
        <location evidence="1">Membrane</location>
        <topology evidence="1">Multi-pass membrane protein</topology>
    </subcellularLocation>
</comment>
<dbReference type="InterPro" id="IPR001204">
    <property type="entry name" value="Phos_transporter"/>
</dbReference>
<protein>
    <recommendedName>
        <fullName evidence="8">Phosphate transporter</fullName>
    </recommendedName>
</protein>
<evidence type="ECO:0008006" key="8">
    <source>
        <dbReference type="Google" id="ProtNLM"/>
    </source>
</evidence>
<organism evidence="7">
    <name type="scientific">marine metagenome</name>
    <dbReference type="NCBI Taxonomy" id="408172"/>
    <lineage>
        <taxon>unclassified sequences</taxon>
        <taxon>metagenomes</taxon>
        <taxon>ecological metagenomes</taxon>
    </lineage>
</organism>
<evidence type="ECO:0000256" key="6">
    <source>
        <dbReference type="SAM" id="Phobius"/>
    </source>
</evidence>
<evidence type="ECO:0000256" key="4">
    <source>
        <dbReference type="ARBA" id="ARBA00022989"/>
    </source>
</evidence>
<dbReference type="GO" id="GO:0035435">
    <property type="term" value="P:phosphate ion transmembrane transport"/>
    <property type="evidence" value="ECO:0007669"/>
    <property type="project" value="TreeGrafter"/>
</dbReference>
<dbReference type="Pfam" id="PF01384">
    <property type="entry name" value="PHO4"/>
    <property type="match status" value="1"/>
</dbReference>
<keyword evidence="3 6" id="KW-0812">Transmembrane</keyword>
<dbReference type="PANTHER" id="PTHR11101:SF80">
    <property type="entry name" value="PHOSPHATE TRANSPORTER"/>
    <property type="match status" value="1"/>
</dbReference>
<feature type="transmembrane region" description="Helical" evidence="6">
    <location>
        <begin position="211"/>
        <end position="233"/>
    </location>
</feature>
<feature type="transmembrane region" description="Helical" evidence="6">
    <location>
        <begin position="45"/>
        <end position="65"/>
    </location>
</feature>
<dbReference type="GO" id="GO:0005315">
    <property type="term" value="F:phosphate transmembrane transporter activity"/>
    <property type="evidence" value="ECO:0007669"/>
    <property type="project" value="InterPro"/>
</dbReference>
<evidence type="ECO:0000256" key="1">
    <source>
        <dbReference type="ARBA" id="ARBA00004141"/>
    </source>
</evidence>
<feature type="transmembrane region" description="Helical" evidence="6">
    <location>
        <begin position="363"/>
        <end position="383"/>
    </location>
</feature>
<gene>
    <name evidence="7" type="ORF">METZ01_LOCUS60407</name>
</gene>
<feature type="transmembrane region" description="Helical" evidence="6">
    <location>
        <begin position="86"/>
        <end position="109"/>
    </location>
</feature>
<evidence type="ECO:0000256" key="2">
    <source>
        <dbReference type="ARBA" id="ARBA00022448"/>
    </source>
</evidence>
<name>A0A381T1M5_9ZZZZ</name>
<feature type="transmembrane region" description="Helical" evidence="6">
    <location>
        <begin position="181"/>
        <end position="199"/>
    </location>
</feature>
<keyword evidence="2" id="KW-0813">Transport</keyword>
<dbReference type="EMBL" id="UINC01003582">
    <property type="protein sequence ID" value="SVA07553.1"/>
    <property type="molecule type" value="Genomic_DNA"/>
</dbReference>
<reference evidence="7" key="1">
    <citation type="submission" date="2018-05" db="EMBL/GenBank/DDBJ databases">
        <authorList>
            <person name="Lanie J.A."/>
            <person name="Ng W.-L."/>
            <person name="Kazmierczak K.M."/>
            <person name="Andrzejewski T.M."/>
            <person name="Davidsen T.M."/>
            <person name="Wayne K.J."/>
            <person name="Tettelin H."/>
            <person name="Glass J.I."/>
            <person name="Rusch D."/>
            <person name="Podicherti R."/>
            <person name="Tsui H.-C.T."/>
            <person name="Winkler M.E."/>
        </authorList>
    </citation>
    <scope>NUCLEOTIDE SEQUENCE</scope>
</reference>
<evidence type="ECO:0000313" key="7">
    <source>
        <dbReference type="EMBL" id="SVA07553.1"/>
    </source>
</evidence>
<dbReference type="PANTHER" id="PTHR11101">
    <property type="entry name" value="PHOSPHATE TRANSPORTER"/>
    <property type="match status" value="1"/>
</dbReference>
<dbReference type="AlphaFoldDB" id="A0A381T1M5"/>
<accession>A0A381T1M5</accession>
<feature type="transmembrane region" description="Helical" evidence="6">
    <location>
        <begin position="7"/>
        <end position="25"/>
    </location>
</feature>
<feature type="transmembrane region" description="Helical" evidence="6">
    <location>
        <begin position="253"/>
        <end position="271"/>
    </location>
</feature>
<dbReference type="GO" id="GO:0016020">
    <property type="term" value="C:membrane"/>
    <property type="evidence" value="ECO:0007669"/>
    <property type="project" value="UniProtKB-SubCell"/>
</dbReference>
<feature type="transmembrane region" description="Helical" evidence="6">
    <location>
        <begin position="299"/>
        <end position="318"/>
    </location>
</feature>
<evidence type="ECO:0000256" key="5">
    <source>
        <dbReference type="ARBA" id="ARBA00023136"/>
    </source>
</evidence>